<dbReference type="EMBL" id="JANLFC010000007">
    <property type="protein sequence ID" value="MCR4447162.1"/>
    <property type="molecule type" value="Genomic_DNA"/>
</dbReference>
<evidence type="ECO:0000313" key="2">
    <source>
        <dbReference type="Proteomes" id="UP001204061"/>
    </source>
</evidence>
<dbReference type="Proteomes" id="UP001204061">
    <property type="component" value="Unassembled WGS sequence"/>
</dbReference>
<name>A0AAW5MBT7_AERVE</name>
<organism evidence="1 2">
    <name type="scientific">Aeromonas veronii</name>
    <dbReference type="NCBI Taxonomy" id="654"/>
    <lineage>
        <taxon>Bacteria</taxon>
        <taxon>Pseudomonadati</taxon>
        <taxon>Pseudomonadota</taxon>
        <taxon>Gammaproteobacteria</taxon>
        <taxon>Aeromonadales</taxon>
        <taxon>Aeromonadaceae</taxon>
        <taxon>Aeromonas</taxon>
    </lineage>
</organism>
<dbReference type="RefSeq" id="WP_139441828.1">
    <property type="nucleotide sequence ID" value="NZ_CAWOON010000043.1"/>
</dbReference>
<protein>
    <submittedName>
        <fullName evidence="1">Uncharacterized protein</fullName>
    </submittedName>
</protein>
<proteinExistence type="predicted"/>
<dbReference type="AlphaFoldDB" id="A0AAW5MBT7"/>
<gene>
    <name evidence="1" type="ORF">NS965_02010</name>
</gene>
<reference evidence="1" key="1">
    <citation type="submission" date="2022-08" db="EMBL/GenBank/DDBJ databases">
        <title>A global survey of hypervirulent Aeromonas hydrophila identified this emerging pathogen in farmed fish in the lower Mekong River basin.</title>
        <authorList>
            <person name="Xu T."/>
            <person name="Rasmussen-Ivey C.R."/>
            <person name="Moen F.S."/>
            <person name="Fernandez Bravo A."/>
            <person name="Lamy B."/>
            <person name="Beaz-Hidalgo R."/>
            <person name="Khan C.D."/>
            <person name="Castro Escarpulli G."/>
            <person name="Yasin I.S.M."/>
            <person name="Figueras M.J."/>
            <person name="Azzam Sayuti M."/>
            <person name="Karim M.M."/>
            <person name="Alam K.M."/>
            <person name="Le T.T.T."/>
            <person name="Thao N.H.P."/>
            <person name="Addo S."/>
            <person name="Duodu S."/>
            <person name="Ali S."/>
            <person name="Mey S."/>
            <person name="Somony T."/>
            <person name="Liles M.R."/>
        </authorList>
    </citation>
    <scope>NUCLEOTIDE SEQUENCE</scope>
    <source>
        <strain evidence="1">0.14</strain>
    </source>
</reference>
<sequence>MIEVIGIIASILGILAFFAVAPKDLLANLKSWFVEPVSSISKRQNKLDIKELFDLLKVEDIRPENVFLSSPLKESSFDAEVREYQPTSSEYIEKLKTKEIADKKEYSEKNGKTFDNNASFALRRIDVSRPEGKNGKRVNVYKLIIENTDYYNFVFPNLCLDKAYYNEVTQENHTLRDMLNLDKKVLSISTMTDFKNCQFKIGTGTLLVTKDGFLICSVRSKNQFVASKQSNQEIAVHLSSAEGMYRSLNNPLSSDVNSEGKPSPFVTCARSLIDELNLNEEHFDKEDIVCIGYFMDLKRAQPFFLFYLKIDLTVDEFFSIYSNTSTDIHENEAIFALPNKFENLKNLFLGTPFDALGAKFPAMYKDFFDAKKTVKVRIASNHAQAGFAAYALKDLGPITKAMV</sequence>
<evidence type="ECO:0000313" key="1">
    <source>
        <dbReference type="EMBL" id="MCR4447162.1"/>
    </source>
</evidence>
<accession>A0AAW5MBT7</accession>
<comment type="caution">
    <text evidence="1">The sequence shown here is derived from an EMBL/GenBank/DDBJ whole genome shotgun (WGS) entry which is preliminary data.</text>
</comment>